<organism evidence="2 3">
    <name type="scientific">Methylobacterium aquaticum</name>
    <dbReference type="NCBI Taxonomy" id="270351"/>
    <lineage>
        <taxon>Bacteria</taxon>
        <taxon>Pseudomonadati</taxon>
        <taxon>Pseudomonadota</taxon>
        <taxon>Alphaproteobacteria</taxon>
        <taxon>Hyphomicrobiales</taxon>
        <taxon>Methylobacteriaceae</taxon>
        <taxon>Methylobacterium</taxon>
    </lineage>
</organism>
<evidence type="ECO:0000256" key="1">
    <source>
        <dbReference type="SAM" id="MobiDB-lite"/>
    </source>
</evidence>
<gene>
    <name evidence="2" type="ORF">Maq22A_c28240</name>
</gene>
<sequence length="106" mass="11448">MKPAAARNPARNPAIPRVRERTADRAWPALASPHRDHRSAQRRCDTAPERDGLHPRGDPPGSLSRRHSRLPQAGPLRPSTTPRGDDGLVAGRLATATALPRSPHVG</sequence>
<proteinExistence type="predicted"/>
<reference evidence="2 3" key="1">
    <citation type="journal article" date="2015" name="Genome Announc.">
        <title>Complete Genome Sequence of Methylobacterium aquaticum Strain 22A, Isolated from Racomitrium japonicum Moss.</title>
        <authorList>
            <person name="Tani A."/>
            <person name="Ogura Y."/>
            <person name="Hayashi T."/>
            <person name="Kimbara K."/>
        </authorList>
    </citation>
    <scope>NUCLEOTIDE SEQUENCE [LARGE SCALE GENOMIC DNA]</scope>
    <source>
        <strain evidence="2 3">MA-22A</strain>
    </source>
</reference>
<dbReference type="KEGG" id="maqu:Maq22A_c28240"/>
<reference evidence="3" key="2">
    <citation type="submission" date="2015-01" db="EMBL/GenBank/DDBJ databases">
        <title>Complete genome sequence of Methylobacterium aquaticum strain 22A.</title>
        <authorList>
            <person name="Tani A."/>
            <person name="Ogura Y."/>
            <person name="Hayashi T."/>
        </authorList>
    </citation>
    <scope>NUCLEOTIDE SEQUENCE [LARGE SCALE GENOMIC DNA]</scope>
    <source>
        <strain evidence="3">MA-22A</strain>
    </source>
</reference>
<evidence type="ECO:0000313" key="2">
    <source>
        <dbReference type="EMBL" id="BAR47154.1"/>
    </source>
</evidence>
<protein>
    <submittedName>
        <fullName evidence="2">Uncharacterized protein</fullName>
    </submittedName>
</protein>
<feature type="compositionally biased region" description="Low complexity" evidence="1">
    <location>
        <begin position="1"/>
        <end position="16"/>
    </location>
</feature>
<feature type="region of interest" description="Disordered" evidence="1">
    <location>
        <begin position="1"/>
        <end position="106"/>
    </location>
</feature>
<name>A0A1Y0ZIK6_9HYPH</name>
<feature type="compositionally biased region" description="Basic and acidic residues" evidence="1">
    <location>
        <begin position="38"/>
        <end position="57"/>
    </location>
</feature>
<dbReference type="EMBL" id="AP014704">
    <property type="protein sequence ID" value="BAR47154.1"/>
    <property type="molecule type" value="Genomic_DNA"/>
</dbReference>
<dbReference type="Proteomes" id="UP000061432">
    <property type="component" value="Chromosome"/>
</dbReference>
<evidence type="ECO:0000313" key="3">
    <source>
        <dbReference type="Proteomes" id="UP000061432"/>
    </source>
</evidence>
<accession>A0A1Y0ZIK6</accession>
<dbReference type="AlphaFoldDB" id="A0A1Y0ZIK6"/>